<accession>A0A2C9A1W0</accession>
<feature type="domain" description="SGNH" evidence="3">
    <location>
        <begin position="470"/>
        <end position="703"/>
    </location>
</feature>
<proteinExistence type="predicted"/>
<feature type="transmembrane region" description="Helical" evidence="1">
    <location>
        <begin position="262"/>
        <end position="280"/>
    </location>
</feature>
<dbReference type="InterPro" id="IPR050879">
    <property type="entry name" value="Acyltransferase_3"/>
</dbReference>
<evidence type="ECO:0000256" key="1">
    <source>
        <dbReference type="SAM" id="Phobius"/>
    </source>
</evidence>
<keyword evidence="4" id="KW-0808">Transferase</keyword>
<keyword evidence="4" id="KW-0012">Acyltransferase</keyword>
<dbReference type="InterPro" id="IPR002656">
    <property type="entry name" value="Acyl_transf_3_dom"/>
</dbReference>
<dbReference type="GO" id="GO:0009103">
    <property type="term" value="P:lipopolysaccharide biosynthetic process"/>
    <property type="evidence" value="ECO:0007669"/>
    <property type="project" value="TreeGrafter"/>
</dbReference>
<dbReference type="Pfam" id="PF01757">
    <property type="entry name" value="Acyl_transf_3"/>
    <property type="match status" value="1"/>
</dbReference>
<dbReference type="AlphaFoldDB" id="A0A2C9A1W0"/>
<feature type="transmembrane region" description="Helical" evidence="1">
    <location>
        <begin position="329"/>
        <end position="349"/>
    </location>
</feature>
<keyword evidence="5" id="KW-1185">Reference proteome</keyword>
<name>A0A2C9A1W0_9MICO</name>
<keyword evidence="1" id="KW-0812">Transmembrane</keyword>
<organism evidence="4 5">
    <name type="scientific">Salinibacterium xinjiangense</name>
    <dbReference type="NCBI Taxonomy" id="386302"/>
    <lineage>
        <taxon>Bacteria</taxon>
        <taxon>Bacillati</taxon>
        <taxon>Actinomycetota</taxon>
        <taxon>Actinomycetes</taxon>
        <taxon>Micrococcales</taxon>
        <taxon>Microbacteriaceae</taxon>
        <taxon>Salinibacterium</taxon>
    </lineage>
</organism>
<dbReference type="GO" id="GO:0016747">
    <property type="term" value="F:acyltransferase activity, transferring groups other than amino-acyl groups"/>
    <property type="evidence" value="ECO:0007669"/>
    <property type="project" value="InterPro"/>
</dbReference>
<evidence type="ECO:0000259" key="2">
    <source>
        <dbReference type="Pfam" id="PF01757"/>
    </source>
</evidence>
<dbReference type="PANTHER" id="PTHR23028">
    <property type="entry name" value="ACETYLTRANSFERASE"/>
    <property type="match status" value="1"/>
</dbReference>
<keyword evidence="4" id="KW-0378">Hydrolase</keyword>
<sequence>MTISVRASNERREALPGARARNTLLEVQALRALAVALVVAYHVWPQKLTGGFIGVDVFFVISGFLITAHLMREYENHGRISLTQFWARRIRRLLPAALSVLASCVVAVFVLLPEVVRVESLRQIAAASVYIVNWTLAFDAVDYLGAGNNATLVQHYWTLSVEEQFYVAWPLLLVGVGWLVSRANRRSGGGRSVTFFGWTALAVVGVSFAYSLYLTWFSPSFSYFSTATRAWEFAAGALLAVVVALRPALVSRLRDSVVGSRSGVVTIVGVAVIVMSAVLLNGSLPFPGVLASLPVIGTLLVIAGGMPGWHPMSTLVSLRPVQFTGDVSYSLYLWHWPVITIFVTLQGRPPTTPEGLAIVALSVGLAAATKYFVEDPARRKSFFTRSRRPAYLLALSGAVVFVVLSVSVGGAITRQADAERAAFDEQVVDGTGCFGANALLGSGECPDAFLLDSTVNLTAASTDLNTTDWCLTWRDEDWKTCELGDPAATEGTIALVGDSHAAAMTAAFDEYYRDRGVRVITYTRFGCSGLNQGTAGADDSTEQGGYEYACRQWSERVRSEIAGRSDIDEVVYLNFTSGYIASGGRAPGYALTPSEIADTWNQMIASGKSVTVVKDLPKTSGEDVPACLSTRVGQNAPCSTSRALDAFDDPQVAAISLTDGPVRQIDLTDGFCDETTCFSVIGGVVVYADNNHIGGTYARTLMQYLGPQLR</sequence>
<feature type="transmembrane region" description="Helical" evidence="1">
    <location>
        <begin position="24"/>
        <end position="44"/>
    </location>
</feature>
<feature type="transmembrane region" description="Helical" evidence="1">
    <location>
        <begin position="286"/>
        <end position="309"/>
    </location>
</feature>
<feature type="transmembrane region" description="Helical" evidence="1">
    <location>
        <begin position="50"/>
        <end position="71"/>
    </location>
</feature>
<feature type="transmembrane region" description="Helical" evidence="1">
    <location>
        <begin position="92"/>
        <end position="112"/>
    </location>
</feature>
<dbReference type="GO" id="GO:0016787">
    <property type="term" value="F:hydrolase activity"/>
    <property type="evidence" value="ECO:0007669"/>
    <property type="project" value="UniProtKB-KW"/>
</dbReference>
<dbReference type="EMBL" id="OCST01000005">
    <property type="protein sequence ID" value="SOE72973.1"/>
    <property type="molecule type" value="Genomic_DNA"/>
</dbReference>
<keyword evidence="1" id="KW-1133">Transmembrane helix</keyword>
<dbReference type="Proteomes" id="UP000219440">
    <property type="component" value="Unassembled WGS sequence"/>
</dbReference>
<dbReference type="Pfam" id="PF19040">
    <property type="entry name" value="SGNH"/>
    <property type="match status" value="1"/>
</dbReference>
<evidence type="ECO:0000259" key="3">
    <source>
        <dbReference type="Pfam" id="PF19040"/>
    </source>
</evidence>
<dbReference type="InterPro" id="IPR043968">
    <property type="entry name" value="SGNH"/>
</dbReference>
<protein>
    <submittedName>
        <fullName evidence="4">Peptidoglycan/LPS O-acetylase OafA/YrhL, contains acyltransferase and SGNH-hydrolase domains</fullName>
    </submittedName>
</protein>
<feature type="transmembrane region" description="Helical" evidence="1">
    <location>
        <begin position="355"/>
        <end position="373"/>
    </location>
</feature>
<dbReference type="GO" id="GO:0016020">
    <property type="term" value="C:membrane"/>
    <property type="evidence" value="ECO:0007669"/>
    <property type="project" value="TreeGrafter"/>
</dbReference>
<feature type="transmembrane region" description="Helical" evidence="1">
    <location>
        <begin position="393"/>
        <end position="412"/>
    </location>
</feature>
<feature type="transmembrane region" description="Helical" evidence="1">
    <location>
        <begin position="193"/>
        <end position="213"/>
    </location>
</feature>
<feature type="domain" description="Acyltransferase 3" evidence="2">
    <location>
        <begin position="27"/>
        <end position="368"/>
    </location>
</feature>
<evidence type="ECO:0000313" key="4">
    <source>
        <dbReference type="EMBL" id="SOE72973.1"/>
    </source>
</evidence>
<feature type="transmembrane region" description="Helical" evidence="1">
    <location>
        <begin position="233"/>
        <end position="250"/>
    </location>
</feature>
<gene>
    <name evidence="4" type="ORF">SAMN06296378_2683</name>
</gene>
<feature type="transmembrane region" description="Helical" evidence="1">
    <location>
        <begin position="164"/>
        <end position="181"/>
    </location>
</feature>
<keyword evidence="1" id="KW-0472">Membrane</keyword>
<reference evidence="4 5" key="1">
    <citation type="submission" date="2017-09" db="EMBL/GenBank/DDBJ databases">
        <authorList>
            <person name="Ehlers B."/>
            <person name="Leendertz F.H."/>
        </authorList>
    </citation>
    <scope>NUCLEOTIDE SEQUENCE [LARGE SCALE GENOMIC DNA]</scope>
    <source>
        <strain evidence="4 5">CGMCC 1.05381</strain>
    </source>
</reference>
<evidence type="ECO:0000313" key="5">
    <source>
        <dbReference type="Proteomes" id="UP000219440"/>
    </source>
</evidence>
<dbReference type="PANTHER" id="PTHR23028:SF53">
    <property type="entry name" value="ACYL_TRANSF_3 DOMAIN-CONTAINING PROTEIN"/>
    <property type="match status" value="1"/>
</dbReference>
<dbReference type="RefSeq" id="WP_179691908.1">
    <property type="nucleotide sequence ID" value="NZ_BMLC01000004.1"/>
</dbReference>